<feature type="compositionally biased region" description="Basic and acidic residues" evidence="1">
    <location>
        <begin position="227"/>
        <end position="245"/>
    </location>
</feature>
<accession>A0A9K3KS67</accession>
<comment type="caution">
    <text evidence="2">The sequence shown here is derived from an EMBL/GenBank/DDBJ whole genome shotgun (WGS) entry which is preliminary data.</text>
</comment>
<evidence type="ECO:0000313" key="2">
    <source>
        <dbReference type="EMBL" id="KAG7348240.1"/>
    </source>
</evidence>
<sequence>MLLFPVKLLSLKKLYSTYNGRYHTAAILISDSFERFEQLNMCKNVLQVLRDKVVDMAASRHMLVQFKTSIYTFKAFMMEDAGLLPVLRKQRQLKPPQPTKALMNEIRGDVLKEALLAKALANKRLQNNHQKTSHVDRESGHKPRSRRRSLTDNSISSESTAESLATADRKMERKPSISKRRPRDSEQGRVHPPRRVASASIVDSNHGEKTCTEPRSPRRRMSLRNLKHSEGIKNEKRTKRDERQTSRKPQKVHSFSKRRPLSSEPTSLPLDDEESDRNKNFSVQEAKSLPPGAKCRPNPPTDNDNTSGYKSPVQSGRIKLEPRKNTRL</sequence>
<organism evidence="2 3">
    <name type="scientific">Nitzschia inconspicua</name>
    <dbReference type="NCBI Taxonomy" id="303405"/>
    <lineage>
        <taxon>Eukaryota</taxon>
        <taxon>Sar</taxon>
        <taxon>Stramenopiles</taxon>
        <taxon>Ochrophyta</taxon>
        <taxon>Bacillariophyta</taxon>
        <taxon>Bacillariophyceae</taxon>
        <taxon>Bacillariophycidae</taxon>
        <taxon>Bacillariales</taxon>
        <taxon>Bacillariaceae</taxon>
        <taxon>Nitzschia</taxon>
    </lineage>
</organism>
<feature type="compositionally biased region" description="Basic and acidic residues" evidence="1">
    <location>
        <begin position="205"/>
        <end position="216"/>
    </location>
</feature>
<keyword evidence="3" id="KW-1185">Reference proteome</keyword>
<name>A0A9K3KS67_9STRA</name>
<evidence type="ECO:0000313" key="3">
    <source>
        <dbReference type="Proteomes" id="UP000693970"/>
    </source>
</evidence>
<feature type="compositionally biased region" description="Basic residues" evidence="1">
    <location>
        <begin position="246"/>
        <end position="260"/>
    </location>
</feature>
<reference evidence="2" key="2">
    <citation type="submission" date="2021-04" db="EMBL/GenBank/DDBJ databases">
        <authorList>
            <person name="Podell S."/>
        </authorList>
    </citation>
    <scope>NUCLEOTIDE SEQUENCE</scope>
    <source>
        <strain evidence="2">Hildebrandi</strain>
    </source>
</reference>
<feature type="region of interest" description="Disordered" evidence="1">
    <location>
        <begin position="123"/>
        <end position="328"/>
    </location>
</feature>
<dbReference type="AlphaFoldDB" id="A0A9K3KS67"/>
<reference evidence="2" key="1">
    <citation type="journal article" date="2021" name="Sci. Rep.">
        <title>Diploid genomic architecture of Nitzschia inconspicua, an elite biomass production diatom.</title>
        <authorList>
            <person name="Oliver A."/>
            <person name="Podell S."/>
            <person name="Pinowska A."/>
            <person name="Traller J.C."/>
            <person name="Smith S.R."/>
            <person name="McClure R."/>
            <person name="Beliaev A."/>
            <person name="Bohutskyi P."/>
            <person name="Hill E.A."/>
            <person name="Rabines A."/>
            <person name="Zheng H."/>
            <person name="Allen L.Z."/>
            <person name="Kuo A."/>
            <person name="Grigoriev I.V."/>
            <person name="Allen A.E."/>
            <person name="Hazlebeck D."/>
            <person name="Allen E.E."/>
        </authorList>
    </citation>
    <scope>NUCLEOTIDE SEQUENCE</scope>
    <source>
        <strain evidence="2">Hildebrandi</strain>
    </source>
</reference>
<feature type="compositionally biased region" description="Low complexity" evidence="1">
    <location>
        <begin position="154"/>
        <end position="166"/>
    </location>
</feature>
<dbReference type="EMBL" id="JAGRRH010000020">
    <property type="protein sequence ID" value="KAG7348240.1"/>
    <property type="molecule type" value="Genomic_DNA"/>
</dbReference>
<feature type="compositionally biased region" description="Basic and acidic residues" evidence="1">
    <location>
        <begin position="318"/>
        <end position="328"/>
    </location>
</feature>
<feature type="compositionally biased region" description="Basic residues" evidence="1">
    <location>
        <begin position="217"/>
        <end position="226"/>
    </location>
</feature>
<dbReference type="Proteomes" id="UP000693970">
    <property type="component" value="Unassembled WGS sequence"/>
</dbReference>
<proteinExistence type="predicted"/>
<protein>
    <submittedName>
        <fullName evidence="2">Uncharacterized protein</fullName>
    </submittedName>
</protein>
<feature type="compositionally biased region" description="Polar residues" evidence="1">
    <location>
        <begin position="301"/>
        <end position="314"/>
    </location>
</feature>
<gene>
    <name evidence="2" type="ORF">IV203_016945</name>
</gene>
<evidence type="ECO:0000256" key="1">
    <source>
        <dbReference type="SAM" id="MobiDB-lite"/>
    </source>
</evidence>